<evidence type="ECO:0000313" key="1">
    <source>
        <dbReference type="EMBL" id="GJT66776.1"/>
    </source>
</evidence>
<protein>
    <submittedName>
        <fullName evidence="1">Uncharacterized protein</fullName>
    </submittedName>
</protein>
<name>A0ABQ5FTU2_9ASTR</name>
<dbReference type="Proteomes" id="UP001151760">
    <property type="component" value="Unassembled WGS sequence"/>
</dbReference>
<keyword evidence="2" id="KW-1185">Reference proteome</keyword>
<gene>
    <name evidence="1" type="ORF">Tco_1018256</name>
</gene>
<evidence type="ECO:0000313" key="2">
    <source>
        <dbReference type="Proteomes" id="UP001151760"/>
    </source>
</evidence>
<dbReference type="EMBL" id="BQNB010017746">
    <property type="protein sequence ID" value="GJT66776.1"/>
    <property type="molecule type" value="Genomic_DNA"/>
</dbReference>
<organism evidence="1 2">
    <name type="scientific">Tanacetum coccineum</name>
    <dbReference type="NCBI Taxonomy" id="301880"/>
    <lineage>
        <taxon>Eukaryota</taxon>
        <taxon>Viridiplantae</taxon>
        <taxon>Streptophyta</taxon>
        <taxon>Embryophyta</taxon>
        <taxon>Tracheophyta</taxon>
        <taxon>Spermatophyta</taxon>
        <taxon>Magnoliopsida</taxon>
        <taxon>eudicotyledons</taxon>
        <taxon>Gunneridae</taxon>
        <taxon>Pentapetalae</taxon>
        <taxon>asterids</taxon>
        <taxon>campanulids</taxon>
        <taxon>Asterales</taxon>
        <taxon>Asteraceae</taxon>
        <taxon>Asteroideae</taxon>
        <taxon>Anthemideae</taxon>
        <taxon>Anthemidinae</taxon>
        <taxon>Tanacetum</taxon>
    </lineage>
</organism>
<reference evidence="1" key="2">
    <citation type="submission" date="2022-01" db="EMBL/GenBank/DDBJ databases">
        <authorList>
            <person name="Yamashiro T."/>
            <person name="Shiraishi A."/>
            <person name="Satake H."/>
            <person name="Nakayama K."/>
        </authorList>
    </citation>
    <scope>NUCLEOTIDE SEQUENCE</scope>
</reference>
<accession>A0ABQ5FTU2</accession>
<comment type="caution">
    <text evidence="1">The sequence shown here is derived from an EMBL/GenBank/DDBJ whole genome shotgun (WGS) entry which is preliminary data.</text>
</comment>
<sequence length="118" mass="13298">MVLHDPTPFPPSSGFHFTLSSDSPGSDLVVSFPFGTRNKIFDPGIFIEVQSEKFLSRDEFSISFIRDPLSPVINTLLPFLSKNEDNVFILNSASKRRNHPILLSQRVFKSFPLISESL</sequence>
<proteinExistence type="predicted"/>
<reference evidence="1" key="1">
    <citation type="journal article" date="2022" name="Int. J. Mol. Sci.">
        <title>Draft Genome of Tanacetum Coccineum: Genomic Comparison of Closely Related Tanacetum-Family Plants.</title>
        <authorList>
            <person name="Yamashiro T."/>
            <person name="Shiraishi A."/>
            <person name="Nakayama K."/>
            <person name="Satake H."/>
        </authorList>
    </citation>
    <scope>NUCLEOTIDE SEQUENCE</scope>
</reference>